<dbReference type="KEGG" id="llu:AKJ09_08783"/>
<feature type="region of interest" description="Disordered" evidence="1">
    <location>
        <begin position="1"/>
        <end position="45"/>
    </location>
</feature>
<dbReference type="STRING" id="1391654.AKJ09_08783"/>
<accession>A0A0K1Q9M7</accession>
<reference evidence="2 3" key="1">
    <citation type="submission" date="2015-08" db="EMBL/GenBank/DDBJ databases">
        <authorList>
            <person name="Babu N.S."/>
            <person name="Beckwith C.J."/>
            <person name="Beseler K.G."/>
            <person name="Brison A."/>
            <person name="Carone J.V."/>
            <person name="Caskin T.P."/>
            <person name="Diamond M."/>
            <person name="Durham M.E."/>
            <person name="Foxe J.M."/>
            <person name="Go M."/>
            <person name="Henderson B.A."/>
            <person name="Jones I.B."/>
            <person name="McGettigan J.A."/>
            <person name="Micheletti S.J."/>
            <person name="Nasrallah M.E."/>
            <person name="Ortiz D."/>
            <person name="Piller C.R."/>
            <person name="Privatt S.R."/>
            <person name="Schneider S.L."/>
            <person name="Sharp S."/>
            <person name="Smith T.C."/>
            <person name="Stanton J.D."/>
            <person name="Ullery H.E."/>
            <person name="Wilson R.J."/>
            <person name="Serrano M.G."/>
            <person name="Buck G."/>
            <person name="Lee V."/>
            <person name="Wang Y."/>
            <person name="Carvalho R."/>
            <person name="Voegtly L."/>
            <person name="Shi R."/>
            <person name="Duckworth R."/>
            <person name="Johnson A."/>
            <person name="Loviza R."/>
            <person name="Walstead R."/>
            <person name="Shah Z."/>
            <person name="Kiflezghi M."/>
            <person name="Wade K."/>
            <person name="Ball S.L."/>
            <person name="Bradley K.W."/>
            <person name="Asai D.J."/>
            <person name="Bowman C.A."/>
            <person name="Russell D.A."/>
            <person name="Pope W.H."/>
            <person name="Jacobs-Sera D."/>
            <person name="Hendrix R.W."/>
            <person name="Hatfull G.F."/>
        </authorList>
    </citation>
    <scope>NUCLEOTIDE SEQUENCE [LARGE SCALE GENOMIC DNA]</scope>
    <source>
        <strain evidence="2 3">DSM 27648</strain>
    </source>
</reference>
<protein>
    <submittedName>
        <fullName evidence="2">Uncharacterized protein</fullName>
    </submittedName>
</protein>
<dbReference type="Proteomes" id="UP000064967">
    <property type="component" value="Chromosome"/>
</dbReference>
<dbReference type="RefSeq" id="WP_146653082.1">
    <property type="nucleotide sequence ID" value="NZ_CP012333.1"/>
</dbReference>
<sequence length="121" mass="13193">MRVHSFVEFVPSPPSSTSPVTLPSGVTSPVESSVEDGSSRRLDDVGVESVLEAMMEARDRSRARAGEPELRPYNPLSVPTPVSIPFSRERLAFAIGADELDEPPRAARRKEPDSGSFLKTR</sequence>
<proteinExistence type="predicted"/>
<feature type="compositionally biased region" description="Basic and acidic residues" evidence="1">
    <location>
        <begin position="102"/>
        <end position="113"/>
    </location>
</feature>
<dbReference type="EMBL" id="CP012333">
    <property type="protein sequence ID" value="AKV02120.1"/>
    <property type="molecule type" value="Genomic_DNA"/>
</dbReference>
<evidence type="ECO:0000313" key="3">
    <source>
        <dbReference type="Proteomes" id="UP000064967"/>
    </source>
</evidence>
<feature type="region of interest" description="Disordered" evidence="1">
    <location>
        <begin position="97"/>
        <end position="121"/>
    </location>
</feature>
<gene>
    <name evidence="2" type="ORF">AKJ09_08783</name>
</gene>
<feature type="compositionally biased region" description="Low complexity" evidence="1">
    <location>
        <begin position="17"/>
        <end position="30"/>
    </location>
</feature>
<dbReference type="AlphaFoldDB" id="A0A0K1Q9M7"/>
<evidence type="ECO:0000313" key="2">
    <source>
        <dbReference type="EMBL" id="AKV02120.1"/>
    </source>
</evidence>
<organism evidence="2 3">
    <name type="scientific">Labilithrix luteola</name>
    <dbReference type="NCBI Taxonomy" id="1391654"/>
    <lineage>
        <taxon>Bacteria</taxon>
        <taxon>Pseudomonadati</taxon>
        <taxon>Myxococcota</taxon>
        <taxon>Polyangia</taxon>
        <taxon>Polyangiales</taxon>
        <taxon>Labilitrichaceae</taxon>
        <taxon>Labilithrix</taxon>
    </lineage>
</organism>
<feature type="region of interest" description="Disordered" evidence="1">
    <location>
        <begin position="58"/>
        <end position="81"/>
    </location>
</feature>
<name>A0A0K1Q9M7_9BACT</name>
<feature type="compositionally biased region" description="Basic and acidic residues" evidence="1">
    <location>
        <begin position="58"/>
        <end position="70"/>
    </location>
</feature>
<keyword evidence="3" id="KW-1185">Reference proteome</keyword>
<evidence type="ECO:0000256" key="1">
    <source>
        <dbReference type="SAM" id="MobiDB-lite"/>
    </source>
</evidence>